<sequence length="73" mass="7776">PNDTIETTPATAVTDSEATEKSPRTDADAAGKAPTKNEVVLPSPKSFIGRTIAEIKEVLHIDTPEAKDKSDQE</sequence>
<feature type="non-terminal residue" evidence="3">
    <location>
        <position position="73"/>
    </location>
</feature>
<dbReference type="EMBL" id="CAJOBH010167664">
    <property type="protein sequence ID" value="CAF4900218.1"/>
    <property type="molecule type" value="Genomic_DNA"/>
</dbReference>
<name>A0A8S3ECH8_9BILA</name>
<feature type="compositionally biased region" description="Basic and acidic residues" evidence="1">
    <location>
        <begin position="18"/>
        <end position="29"/>
    </location>
</feature>
<evidence type="ECO:0000256" key="1">
    <source>
        <dbReference type="SAM" id="MobiDB-lite"/>
    </source>
</evidence>
<gene>
    <name evidence="2" type="ORF">BYL167_LOCUS52140</name>
    <name evidence="3" type="ORF">GIL414_LOCUS61177</name>
</gene>
<organism evidence="3 4">
    <name type="scientific">Rotaria magnacalcarata</name>
    <dbReference type="NCBI Taxonomy" id="392030"/>
    <lineage>
        <taxon>Eukaryota</taxon>
        <taxon>Metazoa</taxon>
        <taxon>Spiralia</taxon>
        <taxon>Gnathifera</taxon>
        <taxon>Rotifera</taxon>
        <taxon>Eurotatoria</taxon>
        <taxon>Bdelloidea</taxon>
        <taxon>Philodinida</taxon>
        <taxon>Philodinidae</taxon>
        <taxon>Rotaria</taxon>
    </lineage>
</organism>
<dbReference type="EMBL" id="CAJOBJ010239344">
    <property type="protein sequence ID" value="CAF5072033.1"/>
    <property type="molecule type" value="Genomic_DNA"/>
</dbReference>
<evidence type="ECO:0000313" key="3">
    <source>
        <dbReference type="EMBL" id="CAF5072033.1"/>
    </source>
</evidence>
<feature type="region of interest" description="Disordered" evidence="1">
    <location>
        <begin position="1"/>
        <end position="37"/>
    </location>
</feature>
<feature type="non-terminal residue" evidence="3">
    <location>
        <position position="1"/>
    </location>
</feature>
<dbReference type="Proteomes" id="UP000681720">
    <property type="component" value="Unassembled WGS sequence"/>
</dbReference>
<evidence type="ECO:0000313" key="4">
    <source>
        <dbReference type="Proteomes" id="UP000681720"/>
    </source>
</evidence>
<proteinExistence type="predicted"/>
<dbReference type="Proteomes" id="UP000681967">
    <property type="component" value="Unassembled WGS sequence"/>
</dbReference>
<protein>
    <submittedName>
        <fullName evidence="3">Uncharacterized protein</fullName>
    </submittedName>
</protein>
<accession>A0A8S3ECH8</accession>
<comment type="caution">
    <text evidence="3">The sequence shown here is derived from an EMBL/GenBank/DDBJ whole genome shotgun (WGS) entry which is preliminary data.</text>
</comment>
<reference evidence="3" key="1">
    <citation type="submission" date="2021-02" db="EMBL/GenBank/DDBJ databases">
        <authorList>
            <person name="Nowell W R."/>
        </authorList>
    </citation>
    <scope>NUCLEOTIDE SEQUENCE</scope>
</reference>
<feature type="compositionally biased region" description="Polar residues" evidence="1">
    <location>
        <begin position="1"/>
        <end position="16"/>
    </location>
</feature>
<evidence type="ECO:0000313" key="2">
    <source>
        <dbReference type="EMBL" id="CAF4900218.1"/>
    </source>
</evidence>
<dbReference type="AlphaFoldDB" id="A0A8S3ECH8"/>